<dbReference type="InterPro" id="IPR013655">
    <property type="entry name" value="PAS_fold_3"/>
</dbReference>
<dbReference type="SUPFAM" id="SSF55874">
    <property type="entry name" value="ATPase domain of HSP90 chaperone/DNA topoisomerase II/histidine kinase"/>
    <property type="match status" value="1"/>
</dbReference>
<feature type="region of interest" description="Disordered" evidence="7">
    <location>
        <begin position="33"/>
        <end position="58"/>
    </location>
</feature>
<feature type="domain" description="PAC" evidence="11">
    <location>
        <begin position="137"/>
        <end position="189"/>
    </location>
</feature>
<keyword evidence="3" id="KW-0597">Phosphoprotein</keyword>
<keyword evidence="8" id="KW-1133">Transmembrane helix</keyword>
<dbReference type="SMART" id="SM00387">
    <property type="entry name" value="HATPase_c"/>
    <property type="match status" value="1"/>
</dbReference>
<dbReference type="Pfam" id="PF08447">
    <property type="entry name" value="PAS_3"/>
    <property type="match status" value="1"/>
</dbReference>
<keyword evidence="8" id="KW-0472">Membrane</keyword>
<keyword evidence="6" id="KW-0175">Coiled coil</keyword>
<evidence type="ECO:0000256" key="1">
    <source>
        <dbReference type="ARBA" id="ARBA00000085"/>
    </source>
</evidence>
<dbReference type="PROSITE" id="PS50112">
    <property type="entry name" value="PAS"/>
    <property type="match status" value="2"/>
</dbReference>
<evidence type="ECO:0000313" key="12">
    <source>
        <dbReference type="EMBL" id="KAA0593255.1"/>
    </source>
</evidence>
<dbReference type="InterPro" id="IPR000014">
    <property type="entry name" value="PAS"/>
</dbReference>
<feature type="domain" description="PAC" evidence="11">
    <location>
        <begin position="261"/>
        <end position="311"/>
    </location>
</feature>
<evidence type="ECO:0000259" key="11">
    <source>
        <dbReference type="PROSITE" id="PS50113"/>
    </source>
</evidence>
<dbReference type="SUPFAM" id="SSF55785">
    <property type="entry name" value="PYP-like sensor domain (PAS domain)"/>
    <property type="match status" value="2"/>
</dbReference>
<evidence type="ECO:0000256" key="3">
    <source>
        <dbReference type="ARBA" id="ARBA00022553"/>
    </source>
</evidence>
<dbReference type="InterPro" id="IPR001610">
    <property type="entry name" value="PAC"/>
</dbReference>
<dbReference type="Pfam" id="PF02518">
    <property type="entry name" value="HATPase_c"/>
    <property type="match status" value="1"/>
</dbReference>
<feature type="coiled-coil region" evidence="6">
    <location>
        <begin position="302"/>
        <end position="336"/>
    </location>
</feature>
<evidence type="ECO:0000259" key="9">
    <source>
        <dbReference type="PROSITE" id="PS50109"/>
    </source>
</evidence>
<feature type="domain" description="PAS" evidence="10">
    <location>
        <begin position="62"/>
        <end position="133"/>
    </location>
</feature>
<accession>A0A5A9GHA8</accession>
<dbReference type="SMART" id="SM00091">
    <property type="entry name" value="PAS"/>
    <property type="match status" value="2"/>
</dbReference>
<evidence type="ECO:0000256" key="8">
    <source>
        <dbReference type="SAM" id="Phobius"/>
    </source>
</evidence>
<dbReference type="Gene3D" id="3.30.565.10">
    <property type="entry name" value="Histidine kinase-like ATPase, C-terminal domain"/>
    <property type="match status" value="1"/>
</dbReference>
<feature type="compositionally biased region" description="Polar residues" evidence="7">
    <location>
        <begin position="43"/>
        <end position="53"/>
    </location>
</feature>
<dbReference type="PANTHER" id="PTHR43304:SF1">
    <property type="entry name" value="PAC DOMAIN-CONTAINING PROTEIN"/>
    <property type="match status" value="1"/>
</dbReference>
<proteinExistence type="predicted"/>
<dbReference type="PROSITE" id="PS50113">
    <property type="entry name" value="PAC"/>
    <property type="match status" value="2"/>
</dbReference>
<dbReference type="EMBL" id="VTTN01000012">
    <property type="protein sequence ID" value="KAA0593255.1"/>
    <property type="molecule type" value="Genomic_DNA"/>
</dbReference>
<keyword evidence="5" id="KW-0418">Kinase</keyword>
<comment type="caution">
    <text evidence="12">The sequence shown here is derived from an EMBL/GenBank/DDBJ whole genome shotgun (WGS) entry which is preliminary data.</text>
</comment>
<dbReference type="OrthoDB" id="7325042at2"/>
<evidence type="ECO:0000256" key="2">
    <source>
        <dbReference type="ARBA" id="ARBA00012438"/>
    </source>
</evidence>
<reference evidence="12 13" key="1">
    <citation type="submission" date="2019-08" db="EMBL/GenBank/DDBJ databases">
        <authorList>
            <person name="Grouzdev D."/>
            <person name="Tikhonova E."/>
            <person name="Kravchenko I."/>
        </authorList>
    </citation>
    <scope>NUCLEOTIDE SEQUENCE [LARGE SCALE GENOMIC DNA]</scope>
    <source>
        <strain evidence="12 13">59b</strain>
    </source>
</reference>
<dbReference type="SMART" id="SM00086">
    <property type="entry name" value="PAC"/>
    <property type="match status" value="2"/>
</dbReference>
<evidence type="ECO:0000256" key="5">
    <source>
        <dbReference type="ARBA" id="ARBA00022777"/>
    </source>
</evidence>
<keyword evidence="8" id="KW-0812">Transmembrane</keyword>
<evidence type="ECO:0000256" key="7">
    <source>
        <dbReference type="SAM" id="MobiDB-lite"/>
    </source>
</evidence>
<keyword evidence="13" id="KW-1185">Reference proteome</keyword>
<dbReference type="PANTHER" id="PTHR43304">
    <property type="entry name" value="PHYTOCHROME-LIKE PROTEIN CPH1"/>
    <property type="match status" value="1"/>
</dbReference>
<dbReference type="CDD" id="cd00082">
    <property type="entry name" value="HisKA"/>
    <property type="match status" value="1"/>
</dbReference>
<dbReference type="InterPro" id="IPR003594">
    <property type="entry name" value="HATPase_dom"/>
</dbReference>
<organism evidence="12 13">
    <name type="scientific">Azospirillum lipoferum</name>
    <dbReference type="NCBI Taxonomy" id="193"/>
    <lineage>
        <taxon>Bacteria</taxon>
        <taxon>Pseudomonadati</taxon>
        <taxon>Pseudomonadota</taxon>
        <taxon>Alphaproteobacteria</taxon>
        <taxon>Rhodospirillales</taxon>
        <taxon>Azospirillaceae</taxon>
        <taxon>Azospirillum</taxon>
    </lineage>
</organism>
<evidence type="ECO:0000313" key="13">
    <source>
        <dbReference type="Proteomes" id="UP000324927"/>
    </source>
</evidence>
<feature type="domain" description="Histidine kinase" evidence="9">
    <location>
        <begin position="345"/>
        <end position="587"/>
    </location>
</feature>
<dbReference type="GO" id="GO:0000155">
    <property type="term" value="F:phosphorelay sensor kinase activity"/>
    <property type="evidence" value="ECO:0007669"/>
    <property type="project" value="InterPro"/>
</dbReference>
<protein>
    <recommendedName>
        <fullName evidence="2">histidine kinase</fullName>
        <ecNumber evidence="2">2.7.13.3</ecNumber>
    </recommendedName>
</protein>
<dbReference type="InterPro" id="IPR035965">
    <property type="entry name" value="PAS-like_dom_sf"/>
</dbReference>
<dbReference type="InterPro" id="IPR013767">
    <property type="entry name" value="PAS_fold"/>
</dbReference>
<dbReference type="InterPro" id="IPR005467">
    <property type="entry name" value="His_kinase_dom"/>
</dbReference>
<dbReference type="Proteomes" id="UP000324927">
    <property type="component" value="Unassembled WGS sequence"/>
</dbReference>
<gene>
    <name evidence="12" type="ORF">FZ942_25325</name>
</gene>
<evidence type="ECO:0000259" key="10">
    <source>
        <dbReference type="PROSITE" id="PS50112"/>
    </source>
</evidence>
<feature type="transmembrane region" description="Helical" evidence="8">
    <location>
        <begin position="6"/>
        <end position="24"/>
    </location>
</feature>
<comment type="catalytic activity">
    <reaction evidence="1">
        <text>ATP + protein L-histidine = ADP + protein N-phospho-L-histidine.</text>
        <dbReference type="EC" id="2.7.13.3"/>
    </reaction>
</comment>
<dbReference type="InterPro" id="IPR004358">
    <property type="entry name" value="Sig_transdc_His_kin-like_C"/>
</dbReference>
<dbReference type="EC" id="2.7.13.3" evidence="2"/>
<dbReference type="AlphaFoldDB" id="A0A5A9GHA8"/>
<keyword evidence="4" id="KW-0808">Transferase</keyword>
<dbReference type="CDD" id="cd00075">
    <property type="entry name" value="HATPase"/>
    <property type="match status" value="1"/>
</dbReference>
<dbReference type="PROSITE" id="PS50109">
    <property type="entry name" value="HIS_KIN"/>
    <property type="match status" value="1"/>
</dbReference>
<dbReference type="InterPro" id="IPR036890">
    <property type="entry name" value="HATPase_C_sf"/>
</dbReference>
<dbReference type="Gene3D" id="3.30.450.20">
    <property type="entry name" value="PAS domain"/>
    <property type="match status" value="2"/>
</dbReference>
<dbReference type="PRINTS" id="PR00344">
    <property type="entry name" value="BCTRLSENSOR"/>
</dbReference>
<evidence type="ECO:0000256" key="6">
    <source>
        <dbReference type="SAM" id="Coils"/>
    </source>
</evidence>
<evidence type="ECO:0000256" key="4">
    <source>
        <dbReference type="ARBA" id="ARBA00022679"/>
    </source>
</evidence>
<dbReference type="InterPro" id="IPR052162">
    <property type="entry name" value="Sensor_kinase/Photoreceptor"/>
</dbReference>
<name>A0A5A9GHA8_AZOLI</name>
<dbReference type="InterPro" id="IPR000700">
    <property type="entry name" value="PAS-assoc_C"/>
</dbReference>
<sequence>MAAEPVMVALAAGAVGGLLGVLLGRYAGRRAARRSPPSLLSPQQSADPANAQPSHPLHEPEIGQRLEMALEATGAAVWDADLVAGTCWWSDTFPRMLGYRTRPAMPPDFWERRLHAEDRERVLAHIASHLAGETPAYAYSYRLRHEGGGWVWIAAKGRAFRDKTGRAVRYAGIMTDITEARRQEERLRASEERLLKIMEAAPIAVNVTTRDGRWLFCNAQSARLMGRDRAALMRTPVADLYADPADRDALIARFDREGAFRNAEIRFRRPDGSIVWVLSSWNSIELDGESALLTWLYDITDRKAAESAMIEAREEAERALADLREAQESLIQAETMASLGQLVAGVAHEINTPIGIGLTAASHIGEQAQILRERFTGNTLRRSEFLEFLDGLSESSRLLMANIDRAASLVQSFKQVAVDQSSGDRRVFELGSYIHELLFSLRPRLKRTNLKVVVECDDELTMDSFPGALGQVLTNLVINAIVHAYGDCDRVADRLAEKPIGTIRITAQAGGADRVRIDFIDDGAGIAPEHLSKVFDPFFTTKRGQGGSGLGLHIVFNTVTGPLGGTVSVQSWPGQGTRFTVQLPREAPAMQPTTATEPALN</sequence>
<dbReference type="RefSeq" id="WP_149233850.1">
    <property type="nucleotide sequence ID" value="NZ_JALJXJ010000013.1"/>
</dbReference>
<dbReference type="NCBIfam" id="TIGR00229">
    <property type="entry name" value="sensory_box"/>
    <property type="match status" value="2"/>
</dbReference>
<dbReference type="Gene3D" id="1.10.287.130">
    <property type="match status" value="1"/>
</dbReference>
<dbReference type="InterPro" id="IPR003661">
    <property type="entry name" value="HisK_dim/P_dom"/>
</dbReference>
<feature type="domain" description="PAS" evidence="10">
    <location>
        <begin position="190"/>
        <end position="250"/>
    </location>
</feature>
<dbReference type="Pfam" id="PF00989">
    <property type="entry name" value="PAS"/>
    <property type="match status" value="1"/>
</dbReference>
<dbReference type="CDD" id="cd00130">
    <property type="entry name" value="PAS"/>
    <property type="match status" value="2"/>
</dbReference>